<name>A0A9P6PZM1_9FUNG</name>
<dbReference type="EMBL" id="JAAAJB010000369">
    <property type="protein sequence ID" value="KAG0257252.1"/>
    <property type="molecule type" value="Genomic_DNA"/>
</dbReference>
<feature type="compositionally biased region" description="Low complexity" evidence="1">
    <location>
        <begin position="871"/>
        <end position="888"/>
    </location>
</feature>
<feature type="compositionally biased region" description="Low complexity" evidence="1">
    <location>
        <begin position="430"/>
        <end position="456"/>
    </location>
</feature>
<feature type="region of interest" description="Disordered" evidence="1">
    <location>
        <begin position="1"/>
        <end position="24"/>
    </location>
</feature>
<feature type="region of interest" description="Disordered" evidence="1">
    <location>
        <begin position="415"/>
        <end position="602"/>
    </location>
</feature>
<feature type="compositionally biased region" description="Basic and acidic residues" evidence="1">
    <location>
        <begin position="498"/>
        <end position="507"/>
    </location>
</feature>
<dbReference type="Proteomes" id="UP000807716">
    <property type="component" value="Unassembled WGS sequence"/>
</dbReference>
<reference evidence="2" key="1">
    <citation type="journal article" date="2020" name="Fungal Divers.">
        <title>Resolving the Mortierellaceae phylogeny through synthesis of multi-gene phylogenetics and phylogenomics.</title>
        <authorList>
            <person name="Vandepol N."/>
            <person name="Liber J."/>
            <person name="Desiro A."/>
            <person name="Na H."/>
            <person name="Kennedy M."/>
            <person name="Barry K."/>
            <person name="Grigoriev I.V."/>
            <person name="Miller A.N."/>
            <person name="O'Donnell K."/>
            <person name="Stajich J.E."/>
            <person name="Bonito G."/>
        </authorList>
    </citation>
    <scope>NUCLEOTIDE SEQUENCE</scope>
    <source>
        <strain evidence="2">BC1065</strain>
    </source>
</reference>
<feature type="compositionally biased region" description="Acidic residues" evidence="1">
    <location>
        <begin position="214"/>
        <end position="228"/>
    </location>
</feature>
<proteinExistence type="predicted"/>
<evidence type="ECO:0000313" key="2">
    <source>
        <dbReference type="EMBL" id="KAG0257252.1"/>
    </source>
</evidence>
<comment type="caution">
    <text evidence="2">The sequence shown here is derived from an EMBL/GenBank/DDBJ whole genome shotgun (WGS) entry which is preliminary data.</text>
</comment>
<feature type="compositionally biased region" description="Basic and acidic residues" evidence="1">
    <location>
        <begin position="584"/>
        <end position="593"/>
    </location>
</feature>
<feature type="compositionally biased region" description="Low complexity" evidence="1">
    <location>
        <begin position="930"/>
        <end position="957"/>
    </location>
</feature>
<gene>
    <name evidence="2" type="ORF">DFQ27_005215</name>
</gene>
<feature type="compositionally biased region" description="Polar residues" evidence="1">
    <location>
        <begin position="488"/>
        <end position="497"/>
    </location>
</feature>
<feature type="region of interest" description="Disordered" evidence="1">
    <location>
        <begin position="152"/>
        <end position="293"/>
    </location>
</feature>
<dbReference type="AlphaFoldDB" id="A0A9P6PZM1"/>
<feature type="region of interest" description="Disordered" evidence="1">
    <location>
        <begin position="821"/>
        <end position="957"/>
    </location>
</feature>
<evidence type="ECO:0000256" key="1">
    <source>
        <dbReference type="SAM" id="MobiDB-lite"/>
    </source>
</evidence>
<organism evidence="2 3">
    <name type="scientific">Actinomortierella ambigua</name>
    <dbReference type="NCBI Taxonomy" id="1343610"/>
    <lineage>
        <taxon>Eukaryota</taxon>
        <taxon>Fungi</taxon>
        <taxon>Fungi incertae sedis</taxon>
        <taxon>Mucoromycota</taxon>
        <taxon>Mortierellomycotina</taxon>
        <taxon>Mortierellomycetes</taxon>
        <taxon>Mortierellales</taxon>
        <taxon>Mortierellaceae</taxon>
        <taxon>Actinomortierella</taxon>
    </lineage>
</organism>
<feature type="compositionally biased region" description="Basic and acidic residues" evidence="1">
    <location>
        <begin position="273"/>
        <end position="287"/>
    </location>
</feature>
<protein>
    <submittedName>
        <fullName evidence="2">Uncharacterized protein</fullName>
    </submittedName>
</protein>
<feature type="compositionally biased region" description="Low complexity" evidence="1">
    <location>
        <begin position="837"/>
        <end position="852"/>
    </location>
</feature>
<feature type="compositionally biased region" description="Low complexity" evidence="1">
    <location>
        <begin position="687"/>
        <end position="697"/>
    </location>
</feature>
<dbReference type="OrthoDB" id="2449840at2759"/>
<feature type="region of interest" description="Disordered" evidence="1">
    <location>
        <begin position="685"/>
        <end position="728"/>
    </location>
</feature>
<accession>A0A9P6PZM1</accession>
<feature type="compositionally biased region" description="Low complexity" evidence="1">
    <location>
        <begin position="250"/>
        <end position="263"/>
    </location>
</feature>
<evidence type="ECO:0000313" key="3">
    <source>
        <dbReference type="Proteomes" id="UP000807716"/>
    </source>
</evidence>
<keyword evidence="3" id="KW-1185">Reference proteome</keyword>
<feature type="compositionally biased region" description="Basic and acidic residues" evidence="1">
    <location>
        <begin position="191"/>
        <end position="206"/>
    </location>
</feature>
<sequence>MGRLASLLKRKTKTAELHGSTPKADDTLARTVDIAPTTRPPLSLSTSFVRGLRGGSHEVLSDKRTGTGSAAATAESLAQKVSLMDDIMEQLATPSPDTPHPNASTPISGFSDFGRATQLPDQLEHGPSTGHNDAKALTTKTATAVAAAAHKALSSSGVAHGPPQHPTIEKSKEPVHSAATGQKTRGALKQVGERAHVAVKLREASRKANAQLPSDDEGSDSEVTDSDGESVPTFPRAPLASPHNGVRSGPQQPQHHPVGPLHPNKSGSPQCEPVKKCRAGDWKKPTESEAEPVSVLDRMKDRHRAALAGNINHPNHPCNREEKRGNSPVDELCLPLQANPHPFNPALSVYSSQGMVSVEDFTQHASYHPYAQQPLQQPLTGYSAHGYSSQQLQQLQQHQQQLHFQQQHLLLQQQQLQHHIQQHVDAHPNSTRSPPRPSTRQSTSSSTQMSEESWPSGERPSHPRFPSQKSSDSGFGCSPEPESEKQLQARSRQTKSPTLHDDIDRVAEIISELCVREEDDETDDESDDDEVEEEEEDDDDDDDDDSSDDESESRGRKSTRPPVQSPARTEEASATVVTGSHSPVSERDHRSEDSLSEDGEIRSMVVRSRRGSIQHGDVGKASSKLQTSLMQQTSAALAAASMAVAAAAAAKTEGLDYAFHQQQHQHQHQHQQQYLHPHRIPMGAGGAYPTAAATLPSPTTPTPDVHHHSANQPMTHTAFHHSSPSPISFSPPQISPYQLSLQHATAAAMMLQGHQHSYSLDQAMGGQTVGCAAHAAYIQQQNQQQQKAAAALRRTVSMRHPPAKGLQVITGQHGANINRTGSMKVQQQQQHPRQMRSRTTTESSKLSSSNSSNGGGPFIRGFAEPLPSVVQQQQLQQQQQQQQQAAVAHHYHHQQGHAQPQQTLHFPNHRMHPQQHPLLPSKGGGHPSPLQLQAQAHLQQLQQQQQQHPHQVAAAAAAAAAAAMHHATQPSMAHPGFYATKGPAAAVGQAPMAVTGIPAQYGYGSGGGGVLHPSLAHSMEMHHNAQAHAAGLQAVYRRA</sequence>
<feature type="compositionally biased region" description="Acidic residues" evidence="1">
    <location>
        <begin position="517"/>
        <end position="551"/>
    </location>
</feature>